<dbReference type="AlphaFoldDB" id="A0A8R1I8E9"/>
<evidence type="ECO:0000313" key="1">
    <source>
        <dbReference type="EnsemblMetazoa" id="CJA29145a.1"/>
    </source>
</evidence>
<proteinExistence type="predicted"/>
<keyword evidence="2" id="KW-1185">Reference proteome</keyword>
<dbReference type="EnsemblMetazoa" id="CJA29145a.1">
    <property type="protein sequence ID" value="CJA29145a.1"/>
    <property type="gene ID" value="WBGene00184719"/>
</dbReference>
<name>A0A8R1I8E9_CAEJA</name>
<reference evidence="2" key="1">
    <citation type="submission" date="2010-08" db="EMBL/GenBank/DDBJ databases">
        <authorList>
            <consortium name="Caenorhabditis japonica Sequencing Consortium"/>
            <person name="Wilson R.K."/>
        </authorList>
    </citation>
    <scope>NUCLEOTIDE SEQUENCE [LARGE SCALE GENOMIC DNA]</scope>
    <source>
        <strain evidence="2">DF5081</strain>
    </source>
</reference>
<accession>A0A8R1I8E9</accession>
<organism evidence="1 2">
    <name type="scientific">Caenorhabditis japonica</name>
    <dbReference type="NCBI Taxonomy" id="281687"/>
    <lineage>
        <taxon>Eukaryota</taxon>
        <taxon>Metazoa</taxon>
        <taxon>Ecdysozoa</taxon>
        <taxon>Nematoda</taxon>
        <taxon>Chromadorea</taxon>
        <taxon>Rhabditida</taxon>
        <taxon>Rhabditina</taxon>
        <taxon>Rhabditomorpha</taxon>
        <taxon>Rhabditoidea</taxon>
        <taxon>Rhabditidae</taxon>
        <taxon>Peloderinae</taxon>
        <taxon>Caenorhabditis</taxon>
    </lineage>
</organism>
<evidence type="ECO:0000313" key="2">
    <source>
        <dbReference type="Proteomes" id="UP000005237"/>
    </source>
</evidence>
<reference evidence="1" key="2">
    <citation type="submission" date="2022-06" db="UniProtKB">
        <authorList>
            <consortium name="EnsemblMetazoa"/>
        </authorList>
    </citation>
    <scope>IDENTIFICATION</scope>
    <source>
        <strain evidence="1">DF5081</strain>
    </source>
</reference>
<protein>
    <submittedName>
        <fullName evidence="1">Uncharacterized protein</fullName>
    </submittedName>
</protein>
<sequence>MNSSLVMVAAVFNSYLTRQPTIPEITTENVEEKEESVVAKKSPKVSDQEDLMDDNMTECFLEFLFEFFN</sequence>
<dbReference type="Proteomes" id="UP000005237">
    <property type="component" value="Unassembled WGS sequence"/>
</dbReference>